<name>A0A926IN04_9FIRM</name>
<reference evidence="2" key="1">
    <citation type="submission" date="2020-08" db="EMBL/GenBank/DDBJ databases">
        <title>Genome public.</title>
        <authorList>
            <person name="Liu C."/>
            <person name="Sun Q."/>
        </authorList>
    </citation>
    <scope>NUCLEOTIDE SEQUENCE</scope>
    <source>
        <strain evidence="2">NSJ-50</strain>
    </source>
</reference>
<comment type="similarity">
    <text evidence="1">Belongs to the UPF0751 family.</text>
</comment>
<evidence type="ECO:0000313" key="3">
    <source>
        <dbReference type="Proteomes" id="UP000647416"/>
    </source>
</evidence>
<organism evidence="2 3">
    <name type="scientific">Qingrenia yutianensis</name>
    <dbReference type="NCBI Taxonomy" id="2763676"/>
    <lineage>
        <taxon>Bacteria</taxon>
        <taxon>Bacillati</taxon>
        <taxon>Bacillota</taxon>
        <taxon>Clostridia</taxon>
        <taxon>Eubacteriales</taxon>
        <taxon>Oscillospiraceae</taxon>
        <taxon>Qingrenia</taxon>
    </lineage>
</organism>
<keyword evidence="3" id="KW-1185">Reference proteome</keyword>
<sequence length="96" mass="10435">MSVVIVGGHDRMHCRYKEICKKFGCKCKVFTQCPANFKNQIGSPDMIVVFTGTVAHKMVNAATNQAEKSGAYIKHCNSSGACALNEALEEYFAGAK</sequence>
<dbReference type="AlphaFoldDB" id="A0A926IN04"/>
<gene>
    <name evidence="2" type="ORF">H8706_06950</name>
</gene>
<protein>
    <submittedName>
        <fullName evidence="2">DUF2325 domain-containing protein</fullName>
    </submittedName>
</protein>
<accession>A0A926IN04</accession>
<evidence type="ECO:0000256" key="1">
    <source>
        <dbReference type="ARBA" id="ARBA00007189"/>
    </source>
</evidence>
<dbReference type="RefSeq" id="WP_178347081.1">
    <property type="nucleotide sequence ID" value="NZ_JACRTE010000006.1"/>
</dbReference>
<dbReference type="Proteomes" id="UP000647416">
    <property type="component" value="Unassembled WGS sequence"/>
</dbReference>
<dbReference type="InterPro" id="IPR016772">
    <property type="entry name" value="UCP020408"/>
</dbReference>
<dbReference type="EMBL" id="JACRTE010000006">
    <property type="protein sequence ID" value="MBC8596607.1"/>
    <property type="molecule type" value="Genomic_DNA"/>
</dbReference>
<proteinExistence type="inferred from homology"/>
<dbReference type="Pfam" id="PF10087">
    <property type="entry name" value="DUF2325"/>
    <property type="match status" value="1"/>
</dbReference>
<evidence type="ECO:0000313" key="2">
    <source>
        <dbReference type="EMBL" id="MBC8596607.1"/>
    </source>
</evidence>
<comment type="caution">
    <text evidence="2">The sequence shown here is derived from an EMBL/GenBank/DDBJ whole genome shotgun (WGS) entry which is preliminary data.</text>
</comment>